<evidence type="ECO:0000256" key="1">
    <source>
        <dbReference type="SAM" id="Phobius"/>
    </source>
</evidence>
<dbReference type="Proteomes" id="UP001596004">
    <property type="component" value="Unassembled WGS sequence"/>
</dbReference>
<keyword evidence="3" id="KW-1185">Reference proteome</keyword>
<dbReference type="RefSeq" id="WP_380843905.1">
    <property type="nucleotide sequence ID" value="NZ_JBHSFP010000018.1"/>
</dbReference>
<comment type="caution">
    <text evidence="2">The sequence shown here is derived from an EMBL/GenBank/DDBJ whole genome shotgun (WGS) entry which is preliminary data.</text>
</comment>
<name>A0ABV9CLL4_9ACTN</name>
<accession>A0ABV9CLL4</accession>
<organism evidence="2 3">
    <name type="scientific">Sphaerisporangium dianthi</name>
    <dbReference type="NCBI Taxonomy" id="1436120"/>
    <lineage>
        <taxon>Bacteria</taxon>
        <taxon>Bacillati</taxon>
        <taxon>Actinomycetota</taxon>
        <taxon>Actinomycetes</taxon>
        <taxon>Streptosporangiales</taxon>
        <taxon>Streptosporangiaceae</taxon>
        <taxon>Sphaerisporangium</taxon>
    </lineage>
</organism>
<keyword evidence="1" id="KW-1133">Transmembrane helix</keyword>
<sequence>MARSRRPRVVRRLEDASTVIGAASGLLGQTSGLLGHMACLLRQLVTIVGWLVLLAGSVRLLLDPPATLSPEHFLTPGAGAAAVAQGLVRMPSRRWRSPRP</sequence>
<gene>
    <name evidence="2" type="ORF">ACFO60_24630</name>
</gene>
<proteinExistence type="predicted"/>
<evidence type="ECO:0000313" key="2">
    <source>
        <dbReference type="EMBL" id="MFC4533961.1"/>
    </source>
</evidence>
<keyword evidence="1" id="KW-0472">Membrane</keyword>
<feature type="transmembrane region" description="Helical" evidence="1">
    <location>
        <begin position="40"/>
        <end position="61"/>
    </location>
</feature>
<protein>
    <submittedName>
        <fullName evidence="2">Uncharacterized protein</fullName>
    </submittedName>
</protein>
<dbReference type="EMBL" id="JBHSFP010000018">
    <property type="protein sequence ID" value="MFC4533961.1"/>
    <property type="molecule type" value="Genomic_DNA"/>
</dbReference>
<keyword evidence="1" id="KW-0812">Transmembrane</keyword>
<reference evidence="3" key="1">
    <citation type="journal article" date="2019" name="Int. J. Syst. Evol. Microbiol.">
        <title>The Global Catalogue of Microorganisms (GCM) 10K type strain sequencing project: providing services to taxonomists for standard genome sequencing and annotation.</title>
        <authorList>
            <consortium name="The Broad Institute Genomics Platform"/>
            <consortium name="The Broad Institute Genome Sequencing Center for Infectious Disease"/>
            <person name="Wu L."/>
            <person name="Ma J."/>
        </authorList>
    </citation>
    <scope>NUCLEOTIDE SEQUENCE [LARGE SCALE GENOMIC DNA]</scope>
    <source>
        <strain evidence="3">CGMCC 4.7132</strain>
    </source>
</reference>
<evidence type="ECO:0000313" key="3">
    <source>
        <dbReference type="Proteomes" id="UP001596004"/>
    </source>
</evidence>